<dbReference type="InterPro" id="IPR011032">
    <property type="entry name" value="GroES-like_sf"/>
</dbReference>
<dbReference type="GO" id="GO:0016491">
    <property type="term" value="F:oxidoreductase activity"/>
    <property type="evidence" value="ECO:0007669"/>
    <property type="project" value="UniProtKB-KW"/>
</dbReference>
<dbReference type="GO" id="GO:0008270">
    <property type="term" value="F:zinc ion binding"/>
    <property type="evidence" value="ECO:0007669"/>
    <property type="project" value="InterPro"/>
</dbReference>
<dbReference type="InterPro" id="IPR002328">
    <property type="entry name" value="ADH_Zn_CS"/>
</dbReference>
<dbReference type="InterPro" id="IPR038213">
    <property type="entry name" value="IFI6/IFI27-like_sf"/>
</dbReference>
<dbReference type="AlphaFoldDB" id="A0A8H5B4X2"/>
<evidence type="ECO:0000313" key="9">
    <source>
        <dbReference type="EMBL" id="KAF5316577.1"/>
    </source>
</evidence>
<keyword evidence="10" id="KW-1185">Reference proteome</keyword>
<accession>A0A8H5B4X2</accession>
<keyword evidence="3 5" id="KW-0862">Zinc</keyword>
<evidence type="ECO:0000259" key="7">
    <source>
        <dbReference type="Pfam" id="PF00107"/>
    </source>
</evidence>
<dbReference type="OrthoDB" id="3941538at2759"/>
<dbReference type="Gene3D" id="6.10.110.10">
    <property type="match status" value="1"/>
</dbReference>
<dbReference type="Gene3D" id="3.90.180.10">
    <property type="entry name" value="Medium-chain alcohol dehydrogenases, catalytic domain"/>
    <property type="match status" value="1"/>
</dbReference>
<evidence type="ECO:0008006" key="11">
    <source>
        <dbReference type="Google" id="ProtNLM"/>
    </source>
</evidence>
<evidence type="ECO:0000259" key="8">
    <source>
        <dbReference type="Pfam" id="PF08240"/>
    </source>
</evidence>
<evidence type="ECO:0000256" key="6">
    <source>
        <dbReference type="SAM" id="Phobius"/>
    </source>
</evidence>
<dbReference type="Pfam" id="PF08240">
    <property type="entry name" value="ADH_N"/>
    <property type="match status" value="1"/>
</dbReference>
<evidence type="ECO:0000313" key="10">
    <source>
        <dbReference type="Proteomes" id="UP000567179"/>
    </source>
</evidence>
<dbReference type="PANTHER" id="PTHR42813">
    <property type="entry name" value="ZINC-TYPE ALCOHOL DEHYDROGENASE-LIKE"/>
    <property type="match status" value="1"/>
</dbReference>
<reference evidence="9 10" key="1">
    <citation type="journal article" date="2020" name="ISME J.">
        <title>Uncovering the hidden diversity of litter-decomposition mechanisms in mushroom-forming fungi.</title>
        <authorList>
            <person name="Floudas D."/>
            <person name="Bentzer J."/>
            <person name="Ahren D."/>
            <person name="Johansson T."/>
            <person name="Persson P."/>
            <person name="Tunlid A."/>
        </authorList>
    </citation>
    <scope>NUCLEOTIDE SEQUENCE [LARGE SCALE GENOMIC DNA]</scope>
    <source>
        <strain evidence="9 10">CBS 101986</strain>
    </source>
</reference>
<dbReference type="InterPro" id="IPR036291">
    <property type="entry name" value="NAD(P)-bd_dom_sf"/>
</dbReference>
<dbReference type="SUPFAM" id="SSF50129">
    <property type="entry name" value="GroES-like"/>
    <property type="match status" value="1"/>
</dbReference>
<keyword evidence="2 5" id="KW-0479">Metal-binding</keyword>
<proteinExistence type="inferred from homology"/>
<comment type="similarity">
    <text evidence="5">Belongs to the zinc-containing alcohol dehydrogenase family.</text>
</comment>
<dbReference type="Pfam" id="PF00107">
    <property type="entry name" value="ADH_zinc_N"/>
    <property type="match status" value="1"/>
</dbReference>
<feature type="domain" description="Alcohol dehydrogenase-like N-terminal" evidence="8">
    <location>
        <begin position="351"/>
        <end position="481"/>
    </location>
</feature>
<dbReference type="EMBL" id="JAACJJ010000042">
    <property type="protein sequence ID" value="KAF5316577.1"/>
    <property type="molecule type" value="Genomic_DNA"/>
</dbReference>
<dbReference type="PROSITE" id="PS00059">
    <property type="entry name" value="ADH_ZINC"/>
    <property type="match status" value="1"/>
</dbReference>
<keyword evidence="6" id="KW-0812">Transmembrane</keyword>
<protein>
    <recommendedName>
        <fullName evidence="11">Enoyl reductase (ER) domain-containing protein</fullName>
    </recommendedName>
</protein>
<feature type="transmembrane region" description="Helical" evidence="6">
    <location>
        <begin position="145"/>
        <end position="165"/>
    </location>
</feature>
<keyword evidence="6" id="KW-0472">Membrane</keyword>
<evidence type="ECO:0000256" key="5">
    <source>
        <dbReference type="RuleBase" id="RU361277"/>
    </source>
</evidence>
<name>A0A8H5B4X2_9AGAR</name>
<keyword evidence="4" id="KW-0560">Oxidoreductase</keyword>
<dbReference type="InterPro" id="IPR013154">
    <property type="entry name" value="ADH-like_N"/>
</dbReference>
<dbReference type="Proteomes" id="UP000567179">
    <property type="component" value="Unassembled WGS sequence"/>
</dbReference>
<dbReference type="SUPFAM" id="SSF51735">
    <property type="entry name" value="NAD(P)-binding Rossmann-fold domains"/>
    <property type="match status" value="1"/>
</dbReference>
<comment type="caution">
    <text evidence="9">The sequence shown here is derived from an EMBL/GenBank/DDBJ whole genome shotgun (WGS) entry which is preliminary data.</text>
</comment>
<feature type="transmembrane region" description="Helical" evidence="6">
    <location>
        <begin position="172"/>
        <end position="196"/>
    </location>
</feature>
<dbReference type="Gene3D" id="3.40.50.720">
    <property type="entry name" value="NAD(P)-binding Rossmann-like Domain"/>
    <property type="match status" value="1"/>
</dbReference>
<comment type="cofactor">
    <cofactor evidence="1 5">
        <name>Zn(2+)</name>
        <dbReference type="ChEBI" id="CHEBI:29105"/>
    </cofactor>
</comment>
<feature type="domain" description="Alcohol dehydrogenase-like C-terminal" evidence="7">
    <location>
        <begin position="521"/>
        <end position="586"/>
    </location>
</feature>
<keyword evidence="6" id="KW-1133">Transmembrane helix</keyword>
<dbReference type="InterPro" id="IPR013149">
    <property type="entry name" value="ADH-like_C"/>
</dbReference>
<evidence type="ECO:0000256" key="4">
    <source>
        <dbReference type="ARBA" id="ARBA00023002"/>
    </source>
</evidence>
<gene>
    <name evidence="9" type="ORF">D9619_006737</name>
</gene>
<evidence type="ECO:0000256" key="2">
    <source>
        <dbReference type="ARBA" id="ARBA00022723"/>
    </source>
</evidence>
<dbReference type="PANTHER" id="PTHR42813:SF1">
    <property type="entry name" value="DEHYDROGENASE, PUTATIVE (AFU_ORTHOLOGUE AFUA_5G03930)-RELATED"/>
    <property type="match status" value="1"/>
</dbReference>
<sequence>MCIVEFLCPMTAPRGKGGDARSWALIPCIRVQTLQIMLQHISPSHLLGLDAPSHQFLMSDNTLVHTAQVNAIMGQLRPQLPVVAAGGVIADELIKNVQEILIRNHEAIISGALIAGGLAVLLPALTIAIVNVVGFTAGGVAAGSLAAALQSAFYGGLTSGVFSILQSFGATAVIASPLVLATAGAAVLAGGGYLAYKEVEKHSVFAMQSTAKFADHVVNSDQTKMIATEAHNHLRAAGEGAGAFFGAVGAHAGFAANSTAQFAEHVVHSEQTKMIATEAQNHLRAAGEGAGAFFGAAGGHAAFAAHMGPLPTTIHPEYKPAADGSKMRALAWFGAQDVRMVEAPVPAITEADDVIVKVTGTTICGSDLHLYHGEIMTMQKGDILGHEFMGIVDKVGPNVTNLHPGQRVVASFQIACGDCEYCKKKISSMCDRTNNSSLQNAMYGQRDAGFFGYSHFTGGFPGGQAEYVRVPKGNVNLLPIPDNVPDEKALYLSDILPTSYHAVVDTGVEKGDVVGIWGLGPIGMYAAKWAQLKGASRVIGIDRVPERLEFARQKLGIETIDFSKDKDVTKKIYDLVPRGLDVAIDCGTFHEPKSILHKVQKTLMLETDSSETINEMLFAVRKMGRVGLIAAYAGFANGVNVGALMEKGVRLIGNGQAPVHLYWKEILEDYILTGKFDPTFIVTHRVGLEDFPRLYEAFDKRINGVEKVFVETKFSNPPSAGCPTLSKVDDWFAPAAKN</sequence>
<dbReference type="CDD" id="cd08283">
    <property type="entry name" value="FDH_like_1"/>
    <property type="match status" value="1"/>
</dbReference>
<evidence type="ECO:0000256" key="1">
    <source>
        <dbReference type="ARBA" id="ARBA00001947"/>
    </source>
</evidence>
<feature type="transmembrane region" description="Helical" evidence="6">
    <location>
        <begin position="108"/>
        <end position="133"/>
    </location>
</feature>
<organism evidence="9 10">
    <name type="scientific">Psilocybe cf. subviscida</name>
    <dbReference type="NCBI Taxonomy" id="2480587"/>
    <lineage>
        <taxon>Eukaryota</taxon>
        <taxon>Fungi</taxon>
        <taxon>Dikarya</taxon>
        <taxon>Basidiomycota</taxon>
        <taxon>Agaricomycotina</taxon>
        <taxon>Agaricomycetes</taxon>
        <taxon>Agaricomycetidae</taxon>
        <taxon>Agaricales</taxon>
        <taxon>Agaricineae</taxon>
        <taxon>Strophariaceae</taxon>
        <taxon>Psilocybe</taxon>
    </lineage>
</organism>
<evidence type="ECO:0000256" key="3">
    <source>
        <dbReference type="ARBA" id="ARBA00022833"/>
    </source>
</evidence>